<dbReference type="Pfam" id="PF13439">
    <property type="entry name" value="Glyco_transf_4"/>
    <property type="match status" value="1"/>
</dbReference>
<dbReference type="InterPro" id="IPR001296">
    <property type="entry name" value="Glyco_trans_1"/>
</dbReference>
<evidence type="ECO:0000259" key="3">
    <source>
        <dbReference type="Pfam" id="PF13439"/>
    </source>
</evidence>
<dbReference type="Pfam" id="PF00534">
    <property type="entry name" value="Glycos_transf_1"/>
    <property type="match status" value="1"/>
</dbReference>
<evidence type="ECO:0000259" key="2">
    <source>
        <dbReference type="Pfam" id="PF00534"/>
    </source>
</evidence>
<dbReference type="CDD" id="cd03809">
    <property type="entry name" value="GT4_MtfB-like"/>
    <property type="match status" value="1"/>
</dbReference>
<dbReference type="PANTHER" id="PTHR46401:SF2">
    <property type="entry name" value="GLYCOSYLTRANSFERASE WBBK-RELATED"/>
    <property type="match status" value="1"/>
</dbReference>
<dbReference type="FunFam" id="3.40.50.2000:FF:000119">
    <property type="entry name" value="Glycosyl transferase group 1"/>
    <property type="match status" value="1"/>
</dbReference>
<proteinExistence type="predicted"/>
<keyword evidence="1" id="KW-0808">Transferase</keyword>
<evidence type="ECO:0000313" key="4">
    <source>
        <dbReference type="EMBL" id="VAX20850.1"/>
    </source>
</evidence>
<dbReference type="SUPFAM" id="SSF53756">
    <property type="entry name" value="UDP-Glycosyltransferase/glycogen phosphorylase"/>
    <property type="match status" value="1"/>
</dbReference>
<name>A0A3B1CDV8_9ZZZZ</name>
<dbReference type="Gene3D" id="3.40.50.2000">
    <property type="entry name" value="Glycogen Phosphorylase B"/>
    <property type="match status" value="2"/>
</dbReference>
<feature type="domain" description="Glycosyltransferase subfamily 4-like N-terminal" evidence="3">
    <location>
        <begin position="22"/>
        <end position="187"/>
    </location>
</feature>
<evidence type="ECO:0008006" key="5">
    <source>
        <dbReference type="Google" id="ProtNLM"/>
    </source>
</evidence>
<sequence length="380" mass="42079">MKTIGFDLRPLQSGFKAHKERGIGVYTKNLFDRFSMAPADLSVVGFHDPYYGRCAPGSLEFKMGSLSRILRPRLKEYFNQHLLMRKAIDRSLKSANVERIFFPTHLDAPAGLQTPYAVTAHDMIQSALMNRYYNTFKHKIHIAKQVEVLKGAGLIIAVSHFTKKDVVKHAGVDPGRVVVVHNGVAPDFKPGARGATGRFSLPEKFILNVGGIDKRKNMELLFDSFKSLLDIDPDFHLVITGAIEADPQYQKFLNALDGRSLASRAIAPGYVTKEDLVMLYNRATVFVYPSLYEGFGLPILEAMACGAPVISTNRSSIPEVAGDAALLLDPDEPEAFAEAVTTIARSVEEREKMSRAGIKRAAQFSWDICAKKTWEALSAM</sequence>
<dbReference type="PANTHER" id="PTHR46401">
    <property type="entry name" value="GLYCOSYLTRANSFERASE WBBK-RELATED"/>
    <property type="match status" value="1"/>
</dbReference>
<feature type="domain" description="Glycosyl transferase family 1" evidence="2">
    <location>
        <begin position="202"/>
        <end position="360"/>
    </location>
</feature>
<evidence type="ECO:0000256" key="1">
    <source>
        <dbReference type="ARBA" id="ARBA00022679"/>
    </source>
</evidence>
<dbReference type="EMBL" id="UOGE01000062">
    <property type="protein sequence ID" value="VAX20850.1"/>
    <property type="molecule type" value="Genomic_DNA"/>
</dbReference>
<dbReference type="GO" id="GO:0016757">
    <property type="term" value="F:glycosyltransferase activity"/>
    <property type="evidence" value="ECO:0007669"/>
    <property type="project" value="InterPro"/>
</dbReference>
<reference evidence="4" key="1">
    <citation type="submission" date="2018-06" db="EMBL/GenBank/DDBJ databases">
        <authorList>
            <person name="Zhirakovskaya E."/>
        </authorList>
    </citation>
    <scope>NUCLEOTIDE SEQUENCE</scope>
</reference>
<gene>
    <name evidence="4" type="ORF">MNBD_NITROSPINAE02-1452</name>
</gene>
<organism evidence="4">
    <name type="scientific">hydrothermal vent metagenome</name>
    <dbReference type="NCBI Taxonomy" id="652676"/>
    <lineage>
        <taxon>unclassified sequences</taxon>
        <taxon>metagenomes</taxon>
        <taxon>ecological metagenomes</taxon>
    </lineage>
</organism>
<dbReference type="GO" id="GO:0009103">
    <property type="term" value="P:lipopolysaccharide biosynthetic process"/>
    <property type="evidence" value="ECO:0007669"/>
    <property type="project" value="TreeGrafter"/>
</dbReference>
<dbReference type="InterPro" id="IPR028098">
    <property type="entry name" value="Glyco_trans_4-like_N"/>
</dbReference>
<accession>A0A3B1CDV8</accession>
<protein>
    <recommendedName>
        <fullName evidence="5">Glycosyl transferase, group 1</fullName>
    </recommendedName>
</protein>
<dbReference type="AlphaFoldDB" id="A0A3B1CDV8"/>